<evidence type="ECO:0000256" key="9">
    <source>
        <dbReference type="ARBA" id="ARBA00023053"/>
    </source>
</evidence>
<dbReference type="InterPro" id="IPR005106">
    <property type="entry name" value="Asp/hSer_DH_NAD-bd"/>
</dbReference>
<comment type="similarity">
    <text evidence="3 15">Belongs to the homoserine dehydrogenase family.</text>
</comment>
<comment type="catalytic activity">
    <reaction evidence="11">
        <text>L-homoserine + NADP(+) = L-aspartate 4-semialdehyde + NADPH + H(+)</text>
        <dbReference type="Rhea" id="RHEA:15761"/>
        <dbReference type="ChEBI" id="CHEBI:15378"/>
        <dbReference type="ChEBI" id="CHEBI:57476"/>
        <dbReference type="ChEBI" id="CHEBI:57783"/>
        <dbReference type="ChEBI" id="CHEBI:58349"/>
        <dbReference type="ChEBI" id="CHEBI:537519"/>
        <dbReference type="EC" id="1.1.1.3"/>
    </reaction>
    <physiologicalReaction direction="right-to-left" evidence="11">
        <dbReference type="Rhea" id="RHEA:15763"/>
    </physiologicalReaction>
</comment>
<name>A0A9D2PUM9_9FIRM</name>
<dbReference type="InterPro" id="IPR036291">
    <property type="entry name" value="NAD(P)-bd_dom_sf"/>
</dbReference>
<dbReference type="InterPro" id="IPR001342">
    <property type="entry name" value="HDH_cat"/>
</dbReference>
<dbReference type="EMBL" id="DWWB01000032">
    <property type="protein sequence ID" value="HJC66380.1"/>
    <property type="molecule type" value="Genomic_DNA"/>
</dbReference>
<dbReference type="Pfam" id="PF03447">
    <property type="entry name" value="NAD_binding_3"/>
    <property type="match status" value="1"/>
</dbReference>
<evidence type="ECO:0000256" key="3">
    <source>
        <dbReference type="ARBA" id="ARBA00006753"/>
    </source>
</evidence>
<dbReference type="PIRSF" id="PIRSF000098">
    <property type="entry name" value="Homoser_dehydrog"/>
    <property type="match status" value="1"/>
</dbReference>
<dbReference type="AlphaFoldDB" id="A0A9D2PUM9"/>
<comment type="pathway">
    <text evidence="1 14">Amino-acid biosynthesis; L-threonine biosynthesis; L-threonine from L-aspartate: step 3/5.</text>
</comment>
<dbReference type="Pfam" id="PF00742">
    <property type="entry name" value="Homoserine_dh"/>
    <property type="match status" value="1"/>
</dbReference>
<reference evidence="18" key="1">
    <citation type="journal article" date="2021" name="PeerJ">
        <title>Extensive microbial diversity within the chicken gut microbiome revealed by metagenomics and culture.</title>
        <authorList>
            <person name="Gilroy R."/>
            <person name="Ravi A."/>
            <person name="Getino M."/>
            <person name="Pursley I."/>
            <person name="Horton D.L."/>
            <person name="Alikhan N.F."/>
            <person name="Baker D."/>
            <person name="Gharbi K."/>
            <person name="Hall N."/>
            <person name="Watson M."/>
            <person name="Adriaenssens E.M."/>
            <person name="Foster-Nyarko E."/>
            <person name="Jarju S."/>
            <person name="Secka A."/>
            <person name="Antonio M."/>
            <person name="Oren A."/>
            <person name="Chaudhuri R.R."/>
            <person name="La Ragione R."/>
            <person name="Hildebrand F."/>
            <person name="Pallen M.J."/>
        </authorList>
    </citation>
    <scope>NUCLEOTIDE SEQUENCE</scope>
    <source>
        <strain evidence="18">CHK198-12963</strain>
    </source>
</reference>
<evidence type="ECO:0000256" key="4">
    <source>
        <dbReference type="ARBA" id="ARBA00013213"/>
    </source>
</evidence>
<evidence type="ECO:0000256" key="10">
    <source>
        <dbReference type="ARBA" id="ARBA00023167"/>
    </source>
</evidence>
<dbReference type="SUPFAM" id="SSF55347">
    <property type="entry name" value="Glyceraldehyde-3-phosphate dehydrogenase-like, C-terminal domain"/>
    <property type="match status" value="1"/>
</dbReference>
<evidence type="ECO:0000256" key="5">
    <source>
        <dbReference type="ARBA" id="ARBA00013376"/>
    </source>
</evidence>
<evidence type="ECO:0000256" key="1">
    <source>
        <dbReference type="ARBA" id="ARBA00005056"/>
    </source>
</evidence>
<reference evidence="18" key="2">
    <citation type="submission" date="2021-04" db="EMBL/GenBank/DDBJ databases">
        <authorList>
            <person name="Gilroy R."/>
        </authorList>
    </citation>
    <scope>NUCLEOTIDE SEQUENCE</scope>
    <source>
        <strain evidence="18">CHK198-12963</strain>
    </source>
</reference>
<comment type="pathway">
    <text evidence="2 14">Amino-acid biosynthesis; L-methionine biosynthesis via de novo pathway; L-homoserine from L-aspartate: step 3/3.</text>
</comment>
<sequence length="414" mass="45662">MVKAAVMGYGTIGSGVVEVLTENREQVAKAAGQEIEVKYILDLRDFPDSPVADKIVHDFKRIEEDEEIRLVVETMGGLNPAYPFVKACLLAGKHVATSNKALVAAYGTELLEIARKNHVNFFFEASVGGGIPIVRPLYRCLKGEQIQEITGILNGTTNYILTKMEREGASFETVLKEAQNLGYAERNPEADVEGHDTCRKIAILTAMATGRQVNYEEIYTEGITGITEADFKYAQKMEASIKLFGTSRILGDGRVSAYVAPVMVGKSHPLYPVSDVFNGILVRGNMVGDTMFYGSGAGKLPTASAVVADLIEAAQNLDQNVDMGWGEEKQEILPMEQASFRYFLRLAGSHRNKEQDVQMCFGQTEVIELYGMDEFGILTRTLKEGEFRAACGRYESLEKEKGEYGIKQTIRALM</sequence>
<dbReference type="Gene3D" id="3.30.360.10">
    <property type="entry name" value="Dihydrodipicolinate Reductase, domain 2"/>
    <property type="match status" value="1"/>
</dbReference>
<evidence type="ECO:0000256" key="14">
    <source>
        <dbReference type="RuleBase" id="RU000579"/>
    </source>
</evidence>
<feature type="binding site" evidence="13">
    <location>
        <position position="100"/>
    </location>
    <ligand>
        <name>NADPH</name>
        <dbReference type="ChEBI" id="CHEBI:57783"/>
    </ligand>
</feature>
<dbReference type="Gene3D" id="3.30.70.260">
    <property type="match status" value="1"/>
</dbReference>
<keyword evidence="8 14" id="KW-0560">Oxidoreductase</keyword>
<protein>
    <recommendedName>
        <fullName evidence="5 14">Homoserine dehydrogenase</fullName>
        <ecNumber evidence="4 14">1.1.1.3</ecNumber>
    </recommendedName>
</protein>
<feature type="domain" description="Homoserine dehydrogenase catalytic" evidence="16">
    <location>
        <begin position="132"/>
        <end position="311"/>
    </location>
</feature>
<dbReference type="Gene3D" id="3.40.50.720">
    <property type="entry name" value="NAD(P)-binding Rossmann-like Domain"/>
    <property type="match status" value="1"/>
</dbReference>
<feature type="binding site" evidence="13">
    <location>
        <position position="185"/>
    </location>
    <ligand>
        <name>L-homoserine</name>
        <dbReference type="ChEBI" id="CHEBI:57476"/>
    </ligand>
</feature>
<dbReference type="SUPFAM" id="SSF51735">
    <property type="entry name" value="NAD(P)-binding Rossmann-fold domains"/>
    <property type="match status" value="1"/>
</dbReference>
<keyword evidence="6 14" id="KW-0028">Amino-acid biosynthesis</keyword>
<evidence type="ECO:0000256" key="13">
    <source>
        <dbReference type="PIRSR" id="PIRSR000098-2"/>
    </source>
</evidence>
<evidence type="ECO:0000259" key="16">
    <source>
        <dbReference type="Pfam" id="PF00742"/>
    </source>
</evidence>
<dbReference type="GO" id="GO:0009086">
    <property type="term" value="P:methionine biosynthetic process"/>
    <property type="evidence" value="ECO:0007669"/>
    <property type="project" value="UniProtKB-KW"/>
</dbReference>
<dbReference type="PANTHER" id="PTHR43331:SF1">
    <property type="entry name" value="HOMOSERINE DEHYDROGENASE"/>
    <property type="match status" value="1"/>
</dbReference>
<dbReference type="InterPro" id="IPR016204">
    <property type="entry name" value="HDH"/>
</dbReference>
<evidence type="ECO:0000313" key="18">
    <source>
        <dbReference type="EMBL" id="HJC66380.1"/>
    </source>
</evidence>
<evidence type="ECO:0000256" key="11">
    <source>
        <dbReference type="ARBA" id="ARBA00048841"/>
    </source>
</evidence>
<keyword evidence="7 14" id="KW-0791">Threonine biosynthesis</keyword>
<feature type="active site" description="Proton donor" evidence="12">
    <location>
        <position position="200"/>
    </location>
</feature>
<comment type="caution">
    <text evidence="18">The sequence shown here is derived from an EMBL/GenBank/DDBJ whole genome shotgun (WGS) entry which is preliminary data.</text>
</comment>
<dbReference type="GO" id="GO:0009088">
    <property type="term" value="P:threonine biosynthetic process"/>
    <property type="evidence" value="ECO:0007669"/>
    <property type="project" value="UniProtKB-KW"/>
</dbReference>
<dbReference type="GO" id="GO:0004412">
    <property type="term" value="F:homoserine dehydrogenase activity"/>
    <property type="evidence" value="ECO:0007669"/>
    <property type="project" value="UniProtKB-EC"/>
</dbReference>
<accession>A0A9D2PUM9</accession>
<evidence type="ECO:0000313" key="19">
    <source>
        <dbReference type="Proteomes" id="UP000823863"/>
    </source>
</evidence>
<dbReference type="EC" id="1.1.1.3" evidence="4 14"/>
<evidence type="ECO:0000256" key="2">
    <source>
        <dbReference type="ARBA" id="ARBA00005062"/>
    </source>
</evidence>
<evidence type="ECO:0000256" key="6">
    <source>
        <dbReference type="ARBA" id="ARBA00022605"/>
    </source>
</evidence>
<keyword evidence="10 14" id="KW-0486">Methionine biosynthesis</keyword>
<dbReference type="GO" id="GO:0050661">
    <property type="term" value="F:NADP binding"/>
    <property type="evidence" value="ECO:0007669"/>
    <property type="project" value="InterPro"/>
</dbReference>
<feature type="domain" description="Aspartate/homoserine dehydrogenase NAD-binding" evidence="17">
    <location>
        <begin position="8"/>
        <end position="124"/>
    </location>
</feature>
<proteinExistence type="inferred from homology"/>
<keyword evidence="13 14" id="KW-0521">NADP</keyword>
<evidence type="ECO:0000256" key="15">
    <source>
        <dbReference type="RuleBase" id="RU004171"/>
    </source>
</evidence>
<dbReference type="InterPro" id="IPR019811">
    <property type="entry name" value="HDH_CS"/>
</dbReference>
<dbReference type="NCBIfam" id="NF004976">
    <property type="entry name" value="PRK06349.1"/>
    <property type="match status" value="1"/>
</dbReference>
<keyword evidence="9" id="KW-0915">Sodium</keyword>
<evidence type="ECO:0000256" key="7">
    <source>
        <dbReference type="ARBA" id="ARBA00022697"/>
    </source>
</evidence>
<dbReference type="Proteomes" id="UP000823863">
    <property type="component" value="Unassembled WGS sequence"/>
</dbReference>
<evidence type="ECO:0000259" key="17">
    <source>
        <dbReference type="Pfam" id="PF03447"/>
    </source>
</evidence>
<dbReference type="PANTHER" id="PTHR43331">
    <property type="entry name" value="HOMOSERINE DEHYDROGENASE"/>
    <property type="match status" value="1"/>
</dbReference>
<dbReference type="FunFam" id="3.30.360.10:FF:000005">
    <property type="entry name" value="Homoserine dehydrogenase"/>
    <property type="match status" value="1"/>
</dbReference>
<feature type="binding site" evidence="13">
    <location>
        <begin position="7"/>
        <end position="14"/>
    </location>
    <ligand>
        <name>NADP(+)</name>
        <dbReference type="ChEBI" id="CHEBI:58349"/>
    </ligand>
</feature>
<evidence type="ECO:0000256" key="12">
    <source>
        <dbReference type="PIRSR" id="PIRSR000098-1"/>
    </source>
</evidence>
<dbReference type="PROSITE" id="PS01042">
    <property type="entry name" value="HOMOSER_DHGENASE"/>
    <property type="match status" value="1"/>
</dbReference>
<evidence type="ECO:0000256" key="8">
    <source>
        <dbReference type="ARBA" id="ARBA00023002"/>
    </source>
</evidence>
<gene>
    <name evidence="18" type="ORF">H9931_06610</name>
</gene>
<organism evidence="18 19">
    <name type="scientific">Candidatus Enterocloster excrementigallinarum</name>
    <dbReference type="NCBI Taxonomy" id="2838558"/>
    <lineage>
        <taxon>Bacteria</taxon>
        <taxon>Bacillati</taxon>
        <taxon>Bacillota</taxon>
        <taxon>Clostridia</taxon>
        <taxon>Lachnospirales</taxon>
        <taxon>Lachnospiraceae</taxon>
        <taxon>Enterocloster</taxon>
    </lineage>
</organism>